<dbReference type="PANTHER" id="PTHR42926">
    <property type="match status" value="1"/>
</dbReference>
<feature type="domain" description="KaiC" evidence="8">
    <location>
        <begin position="254"/>
        <end position="487"/>
    </location>
</feature>
<evidence type="ECO:0000256" key="2">
    <source>
        <dbReference type="ARBA" id="ARBA00022553"/>
    </source>
</evidence>
<organism evidence="9 10">
    <name type="scientific">Teichococcus oryzae</name>
    <dbReference type="NCBI Taxonomy" id="1608942"/>
    <lineage>
        <taxon>Bacteria</taxon>
        <taxon>Pseudomonadati</taxon>
        <taxon>Pseudomonadota</taxon>
        <taxon>Alphaproteobacteria</taxon>
        <taxon>Acetobacterales</taxon>
        <taxon>Roseomonadaceae</taxon>
        <taxon>Roseomonas</taxon>
    </lineage>
</organism>
<dbReference type="GO" id="GO:0004674">
    <property type="term" value="F:protein serine/threonine kinase activity"/>
    <property type="evidence" value="ECO:0007669"/>
    <property type="project" value="UniProtKB-EC"/>
</dbReference>
<dbReference type="Proteomes" id="UP000322110">
    <property type="component" value="Unassembled WGS sequence"/>
</dbReference>
<dbReference type="PROSITE" id="PS51146">
    <property type="entry name" value="KAIC"/>
    <property type="match status" value="2"/>
</dbReference>
<gene>
    <name evidence="9" type="ORF">F0Q34_00070</name>
</gene>
<comment type="caution">
    <text evidence="9">The sequence shown here is derived from an EMBL/GenBank/DDBJ whole genome shotgun (WGS) entry which is preliminary data.</text>
</comment>
<dbReference type="InterPro" id="IPR014774">
    <property type="entry name" value="KaiC-like_dom"/>
</dbReference>
<evidence type="ECO:0000256" key="1">
    <source>
        <dbReference type="ARBA" id="ARBA00012513"/>
    </source>
</evidence>
<dbReference type="GO" id="GO:0005524">
    <property type="term" value="F:ATP binding"/>
    <property type="evidence" value="ECO:0007669"/>
    <property type="project" value="InterPro"/>
</dbReference>
<dbReference type="Pfam" id="PF06745">
    <property type="entry name" value="ATPase"/>
    <property type="match status" value="2"/>
</dbReference>
<evidence type="ECO:0000256" key="6">
    <source>
        <dbReference type="ARBA" id="ARBA00022801"/>
    </source>
</evidence>
<dbReference type="InterPro" id="IPR027417">
    <property type="entry name" value="P-loop_NTPase"/>
</dbReference>
<proteinExistence type="predicted"/>
<dbReference type="PIRSF" id="PIRSF039117">
    <property type="entry name" value="KaiC"/>
    <property type="match status" value="1"/>
</dbReference>
<name>A0A5B2TNK8_9PROT</name>
<dbReference type="InterPro" id="IPR030665">
    <property type="entry name" value="KaiC"/>
</dbReference>
<dbReference type="EC" id="2.7.11.1" evidence="1"/>
<evidence type="ECO:0000259" key="8">
    <source>
        <dbReference type="PROSITE" id="PS51146"/>
    </source>
</evidence>
<dbReference type="Gene3D" id="3.40.50.300">
    <property type="entry name" value="P-loop containing nucleotide triphosphate hydrolases"/>
    <property type="match status" value="2"/>
</dbReference>
<dbReference type="InterPro" id="IPR047221">
    <property type="entry name" value="KaiC_N"/>
</dbReference>
<dbReference type="NCBIfam" id="NF006799">
    <property type="entry name" value="PRK09302.1"/>
    <property type="match status" value="1"/>
</dbReference>
<keyword evidence="3" id="KW-0808">Transferase</keyword>
<feature type="compositionally biased region" description="Basic and acidic residues" evidence="7">
    <location>
        <begin position="545"/>
        <end position="568"/>
    </location>
</feature>
<dbReference type="InterPro" id="IPR051347">
    <property type="entry name" value="Circadian_clock_KaiC-rel"/>
</dbReference>
<keyword evidence="10" id="KW-1185">Reference proteome</keyword>
<evidence type="ECO:0000256" key="5">
    <source>
        <dbReference type="ARBA" id="ARBA00022777"/>
    </source>
</evidence>
<keyword evidence="6" id="KW-0378">Hydrolase</keyword>
<evidence type="ECO:0000256" key="4">
    <source>
        <dbReference type="ARBA" id="ARBA00022737"/>
    </source>
</evidence>
<dbReference type="SUPFAM" id="SSF52540">
    <property type="entry name" value="P-loop containing nucleoside triphosphate hydrolases"/>
    <property type="match status" value="2"/>
</dbReference>
<dbReference type="EMBL" id="VUKA01000001">
    <property type="protein sequence ID" value="KAA2215220.1"/>
    <property type="molecule type" value="Genomic_DNA"/>
</dbReference>
<accession>A0A5B2TNK8</accession>
<feature type="domain" description="KaiC" evidence="8">
    <location>
        <begin position="14"/>
        <end position="253"/>
    </location>
</feature>
<evidence type="ECO:0000256" key="7">
    <source>
        <dbReference type="SAM" id="MobiDB-lite"/>
    </source>
</evidence>
<feature type="region of interest" description="Disordered" evidence="7">
    <location>
        <begin position="541"/>
        <end position="568"/>
    </location>
</feature>
<sequence>MSLEAAPSSRPTLPKAPTGIAGFDDITGGGLPAGRPSLICGSAGSGKTLFATTFLVNGTTLFDEPGVFMSFEERSEDLAANVASLGYNLDKLVEDGRIAIDHVQVDRSDIEENGEYDLEGLFLRLGFAVDSVGAKRVVLDTIETLFSSFDNQAILRSELRRLFGWIKDRGLSCIITGERGEGQFTRQDLEEYVSDCVVLLDNRVHEQITTRRLRVVKYRGSAHGTNEYPFLIDAQGISVLPVTGAGLSHGVSSEVVSTGIPGLDAMLGQGGFFRGTSLLLTGTAGTGKTSFSSTMVNAACERGERCMMFVFEESAAQVVRNARSIGLDLQRHADAGLLRFEAARPSLYGLEMHLARMHRDVEAFGPQLVVIDPITAFRGPEAEVQSVLLRMVDLLKARGITGIFTSLMHGGTGATIDADADLGMSSLMDAWVRLTHEEANGEINRTLYIIKARGMSHSNQVREYQMSEAGIGLIEPYIGPEGVLTGSARLSQVAREQAAALRRQQEIERRRREIARRRAAVDRQIQELRAALEAEEQEVTLLHQQDQERESALARDRQAMARHRTAAE</sequence>
<dbReference type="OrthoDB" id="9787927at2"/>
<keyword evidence="5" id="KW-0418">Kinase</keyword>
<keyword evidence="4" id="KW-0677">Repeat</keyword>
<evidence type="ECO:0000313" key="10">
    <source>
        <dbReference type="Proteomes" id="UP000322110"/>
    </source>
</evidence>
<protein>
    <recommendedName>
        <fullName evidence="1">non-specific serine/threonine protein kinase</fullName>
        <ecNumber evidence="1">2.7.11.1</ecNumber>
    </recommendedName>
</protein>
<dbReference type="CDD" id="cd19485">
    <property type="entry name" value="KaiC-N"/>
    <property type="match status" value="1"/>
</dbReference>
<reference evidence="9 10" key="1">
    <citation type="journal article" date="2015" name="Int. J. Syst. Evol. Microbiol.">
        <title>Roseomonas oryzae sp. nov., isolated from paddy rhizosphere soil.</title>
        <authorList>
            <person name="Ramaprasad E.V."/>
            <person name="Sasikala Ch."/>
            <person name="Ramana Ch.V."/>
        </authorList>
    </citation>
    <scope>NUCLEOTIDE SEQUENCE [LARGE SCALE GENOMIC DNA]</scope>
    <source>
        <strain evidence="9 10">KCTC 42542</strain>
    </source>
</reference>
<dbReference type="AlphaFoldDB" id="A0A5B2TNK8"/>
<dbReference type="PANTHER" id="PTHR42926:SF1">
    <property type="entry name" value="CIRCADIAN CLOCK OSCILLATOR PROTEIN KAIC 1"/>
    <property type="match status" value="1"/>
</dbReference>
<dbReference type="GO" id="GO:0016787">
    <property type="term" value="F:hydrolase activity"/>
    <property type="evidence" value="ECO:0007669"/>
    <property type="project" value="UniProtKB-KW"/>
</dbReference>
<dbReference type="InterPro" id="IPR010624">
    <property type="entry name" value="KaiC_dom"/>
</dbReference>
<keyword evidence="2" id="KW-0597">Phosphoprotein</keyword>
<evidence type="ECO:0000313" key="9">
    <source>
        <dbReference type="EMBL" id="KAA2215220.1"/>
    </source>
</evidence>
<evidence type="ECO:0000256" key="3">
    <source>
        <dbReference type="ARBA" id="ARBA00022679"/>
    </source>
</evidence>